<protein>
    <recommendedName>
        <fullName evidence="3">Plastocyanin-like domain-containing protein</fullName>
    </recommendedName>
</protein>
<dbReference type="PROSITE" id="PS00080">
    <property type="entry name" value="MULTICOPPER_OXIDASE2"/>
    <property type="match status" value="1"/>
</dbReference>
<evidence type="ECO:0000313" key="4">
    <source>
        <dbReference type="EMBL" id="KAK9763383.1"/>
    </source>
</evidence>
<keyword evidence="2" id="KW-0732">Signal</keyword>
<organism evidence="4 5">
    <name type="scientific">Basidiobolus ranarum</name>
    <dbReference type="NCBI Taxonomy" id="34480"/>
    <lineage>
        <taxon>Eukaryota</taxon>
        <taxon>Fungi</taxon>
        <taxon>Fungi incertae sedis</taxon>
        <taxon>Zoopagomycota</taxon>
        <taxon>Entomophthoromycotina</taxon>
        <taxon>Basidiobolomycetes</taxon>
        <taxon>Basidiobolales</taxon>
        <taxon>Basidiobolaceae</taxon>
        <taxon>Basidiobolus</taxon>
    </lineage>
</organism>
<dbReference type="InterPro" id="IPR002355">
    <property type="entry name" value="Cu_oxidase_Cu_BS"/>
</dbReference>
<keyword evidence="5" id="KW-1185">Reference proteome</keyword>
<dbReference type="Gene3D" id="2.60.40.420">
    <property type="entry name" value="Cupredoxins - blue copper proteins"/>
    <property type="match status" value="1"/>
</dbReference>
<evidence type="ECO:0000256" key="2">
    <source>
        <dbReference type="SAM" id="SignalP"/>
    </source>
</evidence>
<feature type="signal peptide" evidence="2">
    <location>
        <begin position="1"/>
        <end position="39"/>
    </location>
</feature>
<evidence type="ECO:0000259" key="3">
    <source>
        <dbReference type="Pfam" id="PF07731"/>
    </source>
</evidence>
<dbReference type="Proteomes" id="UP001479436">
    <property type="component" value="Unassembled WGS sequence"/>
</dbReference>
<dbReference type="EMBL" id="JASJQH010000655">
    <property type="protein sequence ID" value="KAK9763383.1"/>
    <property type="molecule type" value="Genomic_DNA"/>
</dbReference>
<feature type="chain" id="PRO_5045122984" description="Plastocyanin-like domain-containing protein" evidence="2">
    <location>
        <begin position="40"/>
        <end position="659"/>
    </location>
</feature>
<dbReference type="InterPro" id="IPR008972">
    <property type="entry name" value="Cupredoxin"/>
</dbReference>
<evidence type="ECO:0000313" key="5">
    <source>
        <dbReference type="Proteomes" id="UP001479436"/>
    </source>
</evidence>
<gene>
    <name evidence="4" type="ORF">K7432_009995</name>
</gene>
<evidence type="ECO:0000256" key="1">
    <source>
        <dbReference type="ARBA" id="ARBA00022723"/>
    </source>
</evidence>
<comment type="caution">
    <text evidence="4">The sequence shown here is derived from an EMBL/GenBank/DDBJ whole genome shotgun (WGS) entry which is preliminary data.</text>
</comment>
<dbReference type="Pfam" id="PF07731">
    <property type="entry name" value="Cu-oxidase_2"/>
    <property type="match status" value="1"/>
</dbReference>
<proteinExistence type="predicted"/>
<reference evidence="4 5" key="1">
    <citation type="submission" date="2023-04" db="EMBL/GenBank/DDBJ databases">
        <title>Genome of Basidiobolus ranarum AG-B5.</title>
        <authorList>
            <person name="Stajich J.E."/>
            <person name="Carter-House D."/>
            <person name="Gryganskyi A."/>
        </authorList>
    </citation>
    <scope>NUCLEOTIDE SEQUENCE [LARGE SCALE GENOMIC DNA]</scope>
    <source>
        <strain evidence="4 5">AG-B5</strain>
    </source>
</reference>
<keyword evidence="1" id="KW-0479">Metal-binding</keyword>
<accession>A0ABR2WPG4</accession>
<feature type="domain" description="Plastocyanin-like" evidence="3">
    <location>
        <begin position="364"/>
        <end position="463"/>
    </location>
</feature>
<dbReference type="SUPFAM" id="SSF49503">
    <property type="entry name" value="Cupredoxins"/>
    <property type="match status" value="2"/>
</dbReference>
<dbReference type="InterPro" id="IPR011706">
    <property type="entry name" value="Cu-oxidase_C"/>
</dbReference>
<sequence>MFNSRPSKRGLHRGQVSHSLIYWMLVLLAISSLLQDVSAYQSYSSNPSSYNSKWNHHSDVGSHYKEKSDMRQRLVPQTRLYEVSAIPMPVVMNTWGDYDANGTMFALKENLDYLSGYRDYILGQLSLNSSDIPMDPLVKPLVLRCNQGDKIHVKFTNQIPGAQVGMHPYLYGYDIKSDGTAVGGNPTSLIGPGQVTEYTWPCLREGTYLISDGGSYDGSPAGTVIHGLFGAIIVEPRGSLWTDPTTGKPTVDGIHADIHPYPLNGGCPKKYDFYDEEDQHTHPDCPFREFTLFFQDRVQVRNNAPPSFDPCTGANNTGVPIFLNIFNYRSESMTNRRQALWKMIKDGKISNVNGEEQHHSSWLFGDPATPVFRAYAGDPVRYRVIDTGVTETHVFHLHGHQWSSGRGDRRSDIIDSFSLSPLTTWDLDIHFGAGSRLKTIGDVILHCHLYVHFETGMWSMMRVLDRYEDGYSTYPDGTPTPKLIPLPGRPHPPYKTELQPGYPNFIPGTPGQKSPRVPWPVELLGEIPEGSDYRPATEVEVASMNSDPQVGNLFTLIPTPRNLETHFFNVSIMSRAIEYNKYGWNYPYGHMYAAAETVKPDPGRPAKYEPFTMRVTQKSVSVSQYTNNLPRTIPATPFDAAFPECAAVAHEGEADLESI</sequence>
<name>A0ABR2WPG4_9FUNG</name>